<organism evidence="28 29">
    <name type="scientific">Tenebrio molitor</name>
    <name type="common">Yellow mealworm beetle</name>
    <dbReference type="NCBI Taxonomy" id="7067"/>
    <lineage>
        <taxon>Eukaryota</taxon>
        <taxon>Metazoa</taxon>
        <taxon>Ecdysozoa</taxon>
        <taxon>Arthropoda</taxon>
        <taxon>Hexapoda</taxon>
        <taxon>Insecta</taxon>
        <taxon>Pterygota</taxon>
        <taxon>Neoptera</taxon>
        <taxon>Endopterygota</taxon>
        <taxon>Coleoptera</taxon>
        <taxon>Polyphaga</taxon>
        <taxon>Cucujiformia</taxon>
        <taxon>Tenebrionidae</taxon>
        <taxon>Tenebrio</taxon>
    </lineage>
</organism>
<evidence type="ECO:0000256" key="3">
    <source>
        <dbReference type="ARBA" id="ARBA00009456"/>
    </source>
</evidence>
<feature type="compositionally biased region" description="Basic and acidic residues" evidence="24">
    <location>
        <begin position="871"/>
        <end position="882"/>
    </location>
</feature>
<evidence type="ECO:0000256" key="7">
    <source>
        <dbReference type="ARBA" id="ARBA00022723"/>
    </source>
</evidence>
<dbReference type="GO" id="GO:0005777">
    <property type="term" value="C:peroxisome"/>
    <property type="evidence" value="ECO:0007669"/>
    <property type="project" value="UniProtKB-SubCell"/>
</dbReference>
<dbReference type="GO" id="GO:0008218">
    <property type="term" value="P:bioluminescence"/>
    <property type="evidence" value="ECO:0007669"/>
    <property type="project" value="UniProtKB-KW"/>
</dbReference>
<dbReference type="FunFam" id="4.10.1080.10:FF:000004">
    <property type="entry name" value="Cartilage oligomeric matrix protein"/>
    <property type="match status" value="1"/>
</dbReference>
<evidence type="ECO:0000313" key="29">
    <source>
        <dbReference type="Proteomes" id="UP000719412"/>
    </source>
</evidence>
<keyword evidence="20" id="KW-0599">Photoprotein</keyword>
<feature type="region of interest" description="Disordered" evidence="24">
    <location>
        <begin position="810"/>
        <end position="855"/>
    </location>
</feature>
<keyword evidence="17 22" id="KW-1015">Disulfide bond</keyword>
<keyword evidence="8" id="KW-0732">Signal</keyword>
<dbReference type="EC" id="1.13.12.7" evidence="4"/>
<keyword evidence="16" id="KW-0576">Peroxisome</keyword>
<dbReference type="InterPro" id="IPR000873">
    <property type="entry name" value="AMP-dep_synth/lig_dom"/>
</dbReference>
<gene>
    <name evidence="28" type="ORF">GEV33_008023</name>
</gene>
<dbReference type="SMART" id="SM00179">
    <property type="entry name" value="EGF_CA"/>
    <property type="match status" value="4"/>
</dbReference>
<evidence type="ECO:0000256" key="2">
    <source>
        <dbReference type="ARBA" id="ARBA00006432"/>
    </source>
</evidence>
<comment type="similarity">
    <text evidence="3">Belongs to the thrombospondin family.</text>
</comment>
<feature type="repeat" description="TSP type-3" evidence="23">
    <location>
        <begin position="872"/>
        <end position="907"/>
    </location>
</feature>
<evidence type="ECO:0000259" key="27">
    <source>
        <dbReference type="PROSITE" id="PS51236"/>
    </source>
</evidence>
<dbReference type="GO" id="GO:0005524">
    <property type="term" value="F:ATP binding"/>
    <property type="evidence" value="ECO:0007669"/>
    <property type="project" value="UniProtKB-KW"/>
</dbReference>
<evidence type="ECO:0000313" key="28">
    <source>
        <dbReference type="EMBL" id="KAH0814766.1"/>
    </source>
</evidence>
<dbReference type="FunFam" id="3.40.50.12780:FF:000003">
    <property type="entry name" value="Long-chain-fatty-acid--CoA ligase FadD"/>
    <property type="match status" value="2"/>
</dbReference>
<evidence type="ECO:0000256" key="4">
    <source>
        <dbReference type="ARBA" id="ARBA00012532"/>
    </source>
</evidence>
<dbReference type="FunFam" id="4.10.1080.10:FF:000002">
    <property type="entry name" value="Thrombospondin 3"/>
    <property type="match status" value="1"/>
</dbReference>
<feature type="compositionally biased region" description="Polar residues" evidence="24">
    <location>
        <begin position="1368"/>
        <end position="1377"/>
    </location>
</feature>
<evidence type="ECO:0000256" key="6">
    <source>
        <dbReference type="ARBA" id="ARBA00022536"/>
    </source>
</evidence>
<proteinExistence type="inferred from homology"/>
<dbReference type="PANTHER" id="PTHR10199:SF100">
    <property type="entry name" value="THROMBOSPONDIN, ISOFORM A"/>
    <property type="match status" value="1"/>
</dbReference>
<feature type="compositionally biased region" description="Acidic residues" evidence="24">
    <location>
        <begin position="970"/>
        <end position="982"/>
    </location>
</feature>
<keyword evidence="9" id="KW-0677">Repeat</keyword>
<dbReference type="Gene3D" id="3.30.300.30">
    <property type="match status" value="2"/>
</dbReference>
<dbReference type="SUPFAM" id="SSF49899">
    <property type="entry name" value="Concanavalin A-like lectins/glucanases"/>
    <property type="match status" value="1"/>
</dbReference>
<keyword evidence="18" id="KW-0325">Glycoprotein</keyword>
<comment type="similarity">
    <text evidence="2">Belongs to the ATP-dependent AMP-binding enzyme family.</text>
</comment>
<evidence type="ECO:0000256" key="20">
    <source>
        <dbReference type="ARBA" id="ARBA00023262"/>
    </source>
</evidence>
<dbReference type="InterPro" id="IPR001881">
    <property type="entry name" value="EGF-like_Ca-bd_dom"/>
</dbReference>
<feature type="domain" description="EGF-like" evidence="26">
    <location>
        <begin position="739"/>
        <end position="779"/>
    </location>
</feature>
<dbReference type="Pfam" id="PF05735">
    <property type="entry name" value="TSP_C"/>
    <property type="match status" value="1"/>
</dbReference>
<feature type="region of interest" description="Disordered" evidence="24">
    <location>
        <begin position="1367"/>
        <end position="1404"/>
    </location>
</feature>
<dbReference type="InterPro" id="IPR008859">
    <property type="entry name" value="Thrombospondin_C"/>
</dbReference>
<dbReference type="PANTHER" id="PTHR10199">
    <property type="entry name" value="THROMBOSPONDIN"/>
    <property type="match status" value="1"/>
</dbReference>
<dbReference type="GO" id="GO:0007155">
    <property type="term" value="P:cell adhesion"/>
    <property type="evidence" value="ECO:0007669"/>
    <property type="project" value="UniProtKB-KW"/>
</dbReference>
<feature type="region of interest" description="Disordered" evidence="24">
    <location>
        <begin position="871"/>
        <end position="982"/>
    </location>
</feature>
<evidence type="ECO:0000256" key="9">
    <source>
        <dbReference type="ARBA" id="ARBA00022737"/>
    </source>
</evidence>
<feature type="domain" description="EGF-like" evidence="26">
    <location>
        <begin position="560"/>
        <end position="599"/>
    </location>
</feature>
<name>A0A8J6HIL4_TENMO</name>
<evidence type="ECO:0000256" key="17">
    <source>
        <dbReference type="ARBA" id="ARBA00023157"/>
    </source>
</evidence>
<dbReference type="FunFam" id="2.60.120.200:FF:000002">
    <property type="entry name" value="Thrombospondin 3"/>
    <property type="match status" value="1"/>
</dbReference>
<feature type="domain" description="TSP C-terminal" evidence="27">
    <location>
        <begin position="1044"/>
        <end position="1258"/>
    </location>
</feature>
<dbReference type="GO" id="GO:0005576">
    <property type="term" value="C:extracellular region"/>
    <property type="evidence" value="ECO:0007669"/>
    <property type="project" value="InterPro"/>
</dbReference>
<dbReference type="InterPro" id="IPR017897">
    <property type="entry name" value="Thrombospondin_3_rpt"/>
</dbReference>
<dbReference type="InterPro" id="IPR028974">
    <property type="entry name" value="TSP_type-3_rpt"/>
</dbReference>
<dbReference type="SUPFAM" id="SSF103647">
    <property type="entry name" value="TSP type-3 repeat"/>
    <property type="match status" value="3"/>
</dbReference>
<evidence type="ECO:0000256" key="23">
    <source>
        <dbReference type="PROSITE-ProRule" id="PRU00634"/>
    </source>
</evidence>
<dbReference type="EMBL" id="JABDTM020023950">
    <property type="protein sequence ID" value="KAH0814766.1"/>
    <property type="molecule type" value="Genomic_DNA"/>
</dbReference>
<evidence type="ECO:0000259" key="26">
    <source>
        <dbReference type="PROSITE" id="PS50026"/>
    </source>
</evidence>
<dbReference type="Gene3D" id="4.10.1080.10">
    <property type="entry name" value="TSP type-3 repeat"/>
    <property type="match status" value="3"/>
</dbReference>
<feature type="repeat" description="TSP type-3" evidence="23">
    <location>
        <begin position="969"/>
        <end position="1004"/>
    </location>
</feature>
<keyword evidence="29" id="KW-1185">Reference proteome</keyword>
<protein>
    <recommendedName>
        <fullName evidence="5">Luciferin 4-monooxygenase</fullName>
        <ecNumber evidence="4">1.13.12.7</ecNumber>
    </recommendedName>
</protein>
<dbReference type="PROSITE" id="PS51234">
    <property type="entry name" value="TSP3"/>
    <property type="match status" value="3"/>
</dbReference>
<keyword evidence="25" id="KW-1133">Transmembrane helix</keyword>
<dbReference type="GO" id="GO:0005509">
    <property type="term" value="F:calcium ion binding"/>
    <property type="evidence" value="ECO:0007669"/>
    <property type="project" value="UniProtKB-UniRule"/>
</dbReference>
<feature type="disulfide bond" evidence="22">
    <location>
        <begin position="609"/>
        <end position="626"/>
    </location>
</feature>
<keyword evidence="13" id="KW-0130">Cell adhesion</keyword>
<evidence type="ECO:0000256" key="25">
    <source>
        <dbReference type="SAM" id="Phobius"/>
    </source>
</evidence>
<evidence type="ECO:0000256" key="11">
    <source>
        <dbReference type="ARBA" id="ARBA00022837"/>
    </source>
</evidence>
<accession>A0A8J6HIL4</accession>
<keyword evidence="10" id="KW-0547">Nucleotide-binding</keyword>
<dbReference type="Gene3D" id="3.40.50.980">
    <property type="match status" value="4"/>
</dbReference>
<dbReference type="SMART" id="SM00181">
    <property type="entry name" value="EGF"/>
    <property type="match status" value="6"/>
</dbReference>
<dbReference type="Gene3D" id="2.10.25.10">
    <property type="entry name" value="Laminin"/>
    <property type="match status" value="4"/>
</dbReference>
<dbReference type="PROSITE" id="PS51236">
    <property type="entry name" value="TSP_CTER"/>
    <property type="match status" value="1"/>
</dbReference>
<dbReference type="FunFam" id="2.10.25.10:FF:000025">
    <property type="entry name" value="Thrombospondin 3"/>
    <property type="match status" value="1"/>
</dbReference>
<dbReference type="CDD" id="cd05911">
    <property type="entry name" value="Firefly_Luc_like"/>
    <property type="match status" value="2"/>
</dbReference>
<comment type="caution">
    <text evidence="28">The sequence shown here is derived from an EMBL/GenBank/DDBJ whole genome shotgun (WGS) entry which is preliminary data.</text>
</comment>
<dbReference type="InterPro" id="IPR025110">
    <property type="entry name" value="AMP-bd_C"/>
</dbReference>
<comment type="subcellular location">
    <subcellularLocation>
        <location evidence="1">Peroxisome</location>
    </subcellularLocation>
</comment>
<comment type="caution">
    <text evidence="22">Lacks conserved residue(s) required for the propagation of feature annotation.</text>
</comment>
<dbReference type="FunFam" id="2.10.25.10:FF:000038">
    <property type="entry name" value="Fibrillin 2"/>
    <property type="match status" value="1"/>
</dbReference>
<keyword evidence="11 23" id="KW-0106">Calcium</keyword>
<dbReference type="InterPro" id="IPR020845">
    <property type="entry name" value="AMP-binding_CS"/>
</dbReference>
<dbReference type="InterPro" id="IPR013320">
    <property type="entry name" value="ConA-like_dom_sf"/>
</dbReference>
<dbReference type="Pfam" id="PF00008">
    <property type="entry name" value="EGF"/>
    <property type="match status" value="1"/>
</dbReference>
<dbReference type="FunFam" id="4.10.1080.10:FF:000001">
    <property type="entry name" value="Thrombospondin 3"/>
    <property type="match status" value="1"/>
</dbReference>
<feature type="domain" description="EGF-like" evidence="26">
    <location>
        <begin position="642"/>
        <end position="680"/>
    </location>
</feature>
<evidence type="ECO:0000256" key="10">
    <source>
        <dbReference type="ARBA" id="ARBA00022741"/>
    </source>
</evidence>
<evidence type="ECO:0000256" key="12">
    <source>
        <dbReference type="ARBA" id="ARBA00022840"/>
    </source>
</evidence>
<evidence type="ECO:0000256" key="14">
    <source>
        <dbReference type="ARBA" id="ARBA00023002"/>
    </source>
</evidence>
<evidence type="ECO:0000256" key="5">
    <source>
        <dbReference type="ARBA" id="ARBA00019043"/>
    </source>
</evidence>
<dbReference type="GO" id="GO:0004497">
    <property type="term" value="F:monooxygenase activity"/>
    <property type="evidence" value="ECO:0007669"/>
    <property type="project" value="UniProtKB-KW"/>
</dbReference>
<dbReference type="InterPro" id="IPR009030">
    <property type="entry name" value="Growth_fac_rcpt_cys_sf"/>
</dbReference>
<keyword evidence="19" id="KW-0455">Luminescence</keyword>
<evidence type="ECO:0000256" key="15">
    <source>
        <dbReference type="ARBA" id="ARBA00023033"/>
    </source>
</evidence>
<evidence type="ECO:0000256" key="1">
    <source>
        <dbReference type="ARBA" id="ARBA00004275"/>
    </source>
</evidence>
<dbReference type="Gene3D" id="2.60.120.200">
    <property type="match status" value="1"/>
</dbReference>
<dbReference type="PROSITE" id="PS01186">
    <property type="entry name" value="EGF_2"/>
    <property type="match status" value="1"/>
</dbReference>
<dbReference type="Pfam" id="PF13193">
    <property type="entry name" value="AMP-binding_C"/>
    <property type="match status" value="2"/>
</dbReference>
<evidence type="ECO:0000256" key="21">
    <source>
        <dbReference type="ARBA" id="ARBA00048497"/>
    </source>
</evidence>
<evidence type="ECO:0000256" key="18">
    <source>
        <dbReference type="ARBA" id="ARBA00023180"/>
    </source>
</evidence>
<keyword evidence="25" id="KW-0812">Transmembrane</keyword>
<keyword evidence="25" id="KW-0472">Membrane</keyword>
<feature type="domain" description="EGF-like" evidence="26">
    <location>
        <begin position="697"/>
        <end position="735"/>
    </location>
</feature>
<dbReference type="InterPro" id="IPR045851">
    <property type="entry name" value="AMP-bd_C_sf"/>
</dbReference>
<keyword evidence="12" id="KW-0067">ATP-binding</keyword>
<evidence type="ECO:0000256" key="24">
    <source>
        <dbReference type="SAM" id="MobiDB-lite"/>
    </source>
</evidence>
<dbReference type="Proteomes" id="UP000719412">
    <property type="component" value="Unassembled WGS sequence"/>
</dbReference>
<dbReference type="InterPro" id="IPR003367">
    <property type="entry name" value="Thrombospondin_3-like_rpt"/>
</dbReference>
<dbReference type="SUPFAM" id="SSF56801">
    <property type="entry name" value="Acetyl-CoA synthetase-like"/>
    <property type="match status" value="2"/>
</dbReference>
<feature type="compositionally biased region" description="Basic and acidic residues" evidence="24">
    <location>
        <begin position="945"/>
        <end position="958"/>
    </location>
</feature>
<reference evidence="28" key="2">
    <citation type="submission" date="2021-08" db="EMBL/GenBank/DDBJ databases">
        <authorList>
            <person name="Eriksson T."/>
        </authorList>
    </citation>
    <scope>NUCLEOTIDE SEQUENCE</scope>
    <source>
        <strain evidence="28">Stoneville</strain>
        <tissue evidence="28">Whole head</tissue>
    </source>
</reference>
<feature type="repeat" description="TSP type-3" evidence="23">
    <location>
        <begin position="813"/>
        <end position="848"/>
    </location>
</feature>
<keyword evidence="6 22" id="KW-0245">EGF-like domain</keyword>
<evidence type="ECO:0000256" key="16">
    <source>
        <dbReference type="ARBA" id="ARBA00023140"/>
    </source>
</evidence>
<dbReference type="InterPro" id="IPR000742">
    <property type="entry name" value="EGF"/>
</dbReference>
<evidence type="ECO:0000256" key="22">
    <source>
        <dbReference type="PROSITE-ProRule" id="PRU00076"/>
    </source>
</evidence>
<dbReference type="CDD" id="cd00054">
    <property type="entry name" value="EGF_CA"/>
    <property type="match status" value="3"/>
</dbReference>
<feature type="transmembrane region" description="Helical" evidence="25">
    <location>
        <begin position="2149"/>
        <end position="2170"/>
    </location>
</feature>
<evidence type="ECO:0000256" key="19">
    <source>
        <dbReference type="ARBA" id="ARBA00023223"/>
    </source>
</evidence>
<keyword evidence="14" id="KW-0560">Oxidoreductase</keyword>
<dbReference type="InterPro" id="IPR018097">
    <property type="entry name" value="EGF_Ca-bd_CS"/>
</dbReference>
<evidence type="ECO:0000256" key="8">
    <source>
        <dbReference type="ARBA" id="ARBA00022729"/>
    </source>
</evidence>
<dbReference type="PROSITE" id="PS00455">
    <property type="entry name" value="AMP_BINDING"/>
    <property type="match status" value="2"/>
</dbReference>
<dbReference type="SUPFAM" id="SSF57184">
    <property type="entry name" value="Growth factor receptor domain"/>
    <property type="match status" value="1"/>
</dbReference>
<sequence length="2449" mass="273238">MCDCVGARLVDILSIGELERIGDTDRLNADPQELIEMSKDVGVSPRLLVTDIEVDLAHACTSAITLTIHRKQIVDILIYVGVTGITKVVVLVKMGGRNVVPTYLPSTAVGIKKKIRFLHLVSLMVRILNSGSTGVLSVEPTGTCNGDLKNVIRIRNEPPTAALFFINKTGKNIRALPKRPRLGNPVIHSHMPHTLLPRLESVFDGPSINGHYERPHVCLISAARPVHPNDATDVYANGAFLPLTPKLVGTHLTADDRREEMKGLVAAIWVACCVATLADAVALDKTATKQLEEVIKKNDFIVSLNHIKPKKRIIHAEEALFSVNFPGTEQKFTLKLDRKIKRGNQHFTVDTLHENSIIRSLILAVNQSQPGAHATLYLNCVSYGMVATPKSLRDMYASMENPKLEVLSDKKYPLAVDGQKDLRMILSKNECPLLPEDDYDDSFNFLRDDPIVGARKDHRADIPILDSIDSNRLFDAINRLIIAVNRLDEEVGQHTEVITHLRRLIEECELCKRRPPEIQFPTCATRNPCAPGVRCEDSDTGPRCGMCPAGFIGNGYECRRGRTCRDRPCFTGVQCRDTEQGYRCGKCPPGYEGDGENCQRRNPCDYNPCGPGVTCYPTEANPFYRCEGCPAGSTGNGTSCHDLDECDLAQPCDDNVECQNLSPGYRCGPCPAGFTGSRGSQGVGLEEAARNKQKCVDIDECREAAPCRQNAYCVNTVGSFHCVECTRGYYDAQTGTCRGEGYCPNGVQCDKNARCVQYEREQYACECKVGWAGDGRYCGPDHDLDGWSDILLPCQDLRCKKDNCVGVPNSGQEDSDNNGVGDACDNDADKDRVPNDEDNCPYTPNTDQRDSDSDKVGDVCDNCPYVFNPDQRDTDRDRKGDACDEDIDNDGRRNERDNCPRIPNSDQRDRDEDGIGDVCDNCPTNYNPEQADRDKDNIGDVCDVGPDRDKDGINDHIDNCPSVPNGNQLDTDDDGIGDACDDDKDNDGVKDHLDNCYLVYNPDQLDTNGDGRGDACQCDTDNDTRCDNVDNCPNNSLIFQTDFSKYQTVVLDPEGGSQVDPVWEIFNQGAEITQTQNSDPGLAVGSDKFDGVDFEGTFYVGTNVDDDYVGFIFGYQSNKQFYVVMWKKNAQTYWQSTPFRAVAEAGIQIKLVNSETGPGQILRNSLWHTGDTPNQVKLLWKDPRNQGWKEKTSYRWYLIHRPKIGLIRLQIYEKDVKVADSGNIFDKTLHGGRLGVFCFSQEMIVWSDLAYRCNERLPPNMWNELPRRLKSAISKDIDRAHRGGGNESRHTLKSVLEFQLNFVLKFLQVCDDSVVKENFSREECIDGNELSQFDVSGGTFDSNIDYIHQTPLSAYYRQGKGLNGGSGTPSYWNQSEPTSHKCGCSSTKVQRDGRTPSGKRSPLYRDHPVYNMPLRWTFQQDNDPKHTWNIVKEWFLAEKVNVMKWPAQSPDLNPIENLWDYIDGETGEQINCRKLLKVTVQLATQLRQMNVKKGDVISIVSENNWKYLATIIAGLFVGAKINLLNPDYTPRELKHFFSTCSPDVLFCSSKSSGKIQTLKDELFFPKTIIAFDGELSDQIIFFDNLLKETDERFIPTEVNPEEDVAIIPTSSGTTGLPKCVLLTHANLRIPFIHFGDPVFMGFKKDDLTIGNLPFFHIWGNIIALSSLFYNVTLIILTKFKPDLFLSTIENYKVTKLFTVPPILLFLAKSPLVDKYNISSIQDVICAAAVITKELEEMIMNRLNLKCVRQLYGMTEASLGITISPMNIVKLGSVGKVVTACEIKVCNAETGVSLGPNQVGELRLKGKGLMMGYLRNPEANAEAFDNDGYLKTGDLGYYDEEGFFYIVDRLKDIIKYKGFQVSPAEIEYLLIQHPAVKDAGVIGIPDEATGEVALAFVVKQPGKDVVKEELISYIDDKVSVQKRLYGGVRFVDEIPKTSSGKIWRRKLKDLLGAADVCSLQTDSGTNTEISYGQFLKLSFNLANSLKKLGIKKGDVITIISENNWKYLVTIIAGFYLGVKINLLNHDYKIGEFQHFLSICQPILLFCTSKNLEKILTLKEEICPHIKIISYDVETSEVSTSIDNFLETNNSNFGVSDIVDIDPKVDVAVILTSSGTTGLPKVVLLTHANIRASVLYICHPDYADTTEADSIIAILPFFHVFGLILVLSAILIGSKLIIIERFVPDRFLQLIQQHKVTKLFSVPSLLHFLIKHPLVDKYDISSIRDVICGGAALTEEIQKQLFKRMNIVCFKQCYGMTEIGGAATITPKNTKKFNCVGKVTVGHQIKICDPKTGETLKENMLGELRIKGNGVMKGYLNNVEENAKIFDEDGFVKSGDLGYFDEQGLFYVCDRLKDVIKYKCYQVSPTELENILIQHPAVEDAAVVGKPDERDGEVPTAFVVKRQDVTEEELIYYVKERISVQKQLRGGVRFVQAIPKSVSGKILRKNLIQLL</sequence>
<feature type="domain" description="EGF-like" evidence="26">
    <location>
        <begin position="600"/>
        <end position="641"/>
    </location>
</feature>
<dbReference type="Gene3D" id="2.30.38.10">
    <property type="entry name" value="Luciferase, Domain 3"/>
    <property type="match status" value="2"/>
</dbReference>
<keyword evidence="7" id="KW-0479">Metal-binding</keyword>
<dbReference type="PROSITE" id="PS50026">
    <property type="entry name" value="EGF_3"/>
    <property type="match status" value="5"/>
</dbReference>
<dbReference type="PROSITE" id="PS01187">
    <property type="entry name" value="EGF_CA"/>
    <property type="match status" value="1"/>
</dbReference>
<evidence type="ECO:0000256" key="13">
    <source>
        <dbReference type="ARBA" id="ARBA00022889"/>
    </source>
</evidence>
<dbReference type="Pfam" id="PF02412">
    <property type="entry name" value="TSP_3"/>
    <property type="match status" value="6"/>
</dbReference>
<comment type="catalytic activity">
    <reaction evidence="21">
        <text>firefly D-luciferin + ATP + O2 = firefly oxyluciferin + hnu + AMP + CO2 + diphosphate</text>
        <dbReference type="Rhea" id="RHEA:10732"/>
        <dbReference type="ChEBI" id="CHEBI:15379"/>
        <dbReference type="ChEBI" id="CHEBI:16526"/>
        <dbReference type="ChEBI" id="CHEBI:16792"/>
        <dbReference type="ChEBI" id="CHEBI:30212"/>
        <dbReference type="ChEBI" id="CHEBI:30616"/>
        <dbReference type="ChEBI" id="CHEBI:33019"/>
        <dbReference type="ChEBI" id="CHEBI:58038"/>
        <dbReference type="ChEBI" id="CHEBI:456215"/>
        <dbReference type="EC" id="1.13.12.7"/>
    </reaction>
</comment>
<dbReference type="FunFam" id="3.30.300.30:FF:000007">
    <property type="entry name" value="4-coumarate--CoA ligase 2"/>
    <property type="match status" value="2"/>
</dbReference>
<feature type="compositionally biased region" description="Basic and acidic residues" evidence="24">
    <location>
        <begin position="889"/>
        <end position="899"/>
    </location>
</feature>
<keyword evidence="15" id="KW-0503">Monooxygenase</keyword>
<dbReference type="Pfam" id="PF00501">
    <property type="entry name" value="AMP-binding"/>
    <property type="match status" value="2"/>
</dbReference>
<reference evidence="28" key="1">
    <citation type="journal article" date="2020" name="J Insects Food Feed">
        <title>The yellow mealworm (Tenebrio molitor) genome: a resource for the emerging insects as food and feed industry.</title>
        <authorList>
            <person name="Eriksson T."/>
            <person name="Andere A."/>
            <person name="Kelstrup H."/>
            <person name="Emery V."/>
            <person name="Picard C."/>
        </authorList>
    </citation>
    <scope>NUCLEOTIDE SEQUENCE</scope>
    <source>
        <strain evidence="28">Stoneville</strain>
        <tissue evidence="28">Whole head</tissue>
    </source>
</reference>